<evidence type="ECO:0000256" key="3">
    <source>
        <dbReference type="ARBA" id="ARBA00022827"/>
    </source>
</evidence>
<evidence type="ECO:0000256" key="5">
    <source>
        <dbReference type="RuleBase" id="RU361177"/>
    </source>
</evidence>
<dbReference type="PROSITE" id="PS51257">
    <property type="entry name" value="PROKAR_LIPOPROTEIN"/>
    <property type="match status" value="1"/>
</dbReference>
<dbReference type="OrthoDB" id="66881at2759"/>
<dbReference type="PANTHER" id="PTHR23023">
    <property type="entry name" value="DIMETHYLANILINE MONOOXYGENASE"/>
    <property type="match status" value="1"/>
</dbReference>
<comment type="caution">
    <text evidence="6">The sequence shown here is derived from an EMBL/GenBank/DDBJ whole genome shotgun (WGS) entry which is preliminary data.</text>
</comment>
<keyword evidence="3 5" id="KW-0274">FAD</keyword>
<evidence type="ECO:0000256" key="2">
    <source>
        <dbReference type="ARBA" id="ARBA00022630"/>
    </source>
</evidence>
<dbReference type="GO" id="GO:0050660">
    <property type="term" value="F:flavin adenine dinucleotide binding"/>
    <property type="evidence" value="ECO:0007669"/>
    <property type="project" value="InterPro"/>
</dbReference>
<dbReference type="GO" id="GO:0004499">
    <property type="term" value="F:N,N-dimethylaniline monooxygenase activity"/>
    <property type="evidence" value="ECO:0007669"/>
    <property type="project" value="InterPro"/>
</dbReference>
<organism evidence="6 7">
    <name type="scientific">Solanum commersonii</name>
    <name type="common">Commerson's wild potato</name>
    <name type="synonym">Commerson's nightshade</name>
    <dbReference type="NCBI Taxonomy" id="4109"/>
    <lineage>
        <taxon>Eukaryota</taxon>
        <taxon>Viridiplantae</taxon>
        <taxon>Streptophyta</taxon>
        <taxon>Embryophyta</taxon>
        <taxon>Tracheophyta</taxon>
        <taxon>Spermatophyta</taxon>
        <taxon>Magnoliopsida</taxon>
        <taxon>eudicotyledons</taxon>
        <taxon>Gunneridae</taxon>
        <taxon>Pentapetalae</taxon>
        <taxon>asterids</taxon>
        <taxon>lamiids</taxon>
        <taxon>Solanales</taxon>
        <taxon>Solanaceae</taxon>
        <taxon>Solanoideae</taxon>
        <taxon>Solaneae</taxon>
        <taxon>Solanum</taxon>
    </lineage>
</organism>
<gene>
    <name evidence="6" type="ORF">H5410_009917</name>
</gene>
<proteinExistence type="inferred from homology"/>
<evidence type="ECO:0000256" key="4">
    <source>
        <dbReference type="ARBA" id="ARBA00023002"/>
    </source>
</evidence>
<evidence type="ECO:0000256" key="1">
    <source>
        <dbReference type="ARBA" id="ARBA00009183"/>
    </source>
</evidence>
<dbReference type="FunFam" id="3.50.50.60:FF:000169">
    <property type="entry name" value="Flavin-containing monooxygenase"/>
    <property type="match status" value="1"/>
</dbReference>
<dbReference type="EC" id="1.-.-.-" evidence="5"/>
<accession>A0A9J6AK50</accession>
<dbReference type="Proteomes" id="UP000824120">
    <property type="component" value="Chromosome 2"/>
</dbReference>
<keyword evidence="7" id="KW-1185">Reference proteome</keyword>
<comment type="cofactor">
    <cofactor evidence="5">
        <name>FAD</name>
        <dbReference type="ChEBI" id="CHEBI:57692"/>
    </cofactor>
</comment>
<dbReference type="SUPFAM" id="SSF51905">
    <property type="entry name" value="FAD/NAD(P)-binding domain"/>
    <property type="match status" value="5"/>
</dbReference>
<reference evidence="6 7" key="1">
    <citation type="submission" date="2020-09" db="EMBL/GenBank/DDBJ databases">
        <title>De no assembly of potato wild relative species, Solanum commersonii.</title>
        <authorList>
            <person name="Cho K."/>
        </authorList>
    </citation>
    <scope>NUCLEOTIDE SEQUENCE [LARGE SCALE GENOMIC DNA]</scope>
    <source>
        <strain evidence="6">LZ3.2</strain>
        <tissue evidence="6">Leaf</tissue>
    </source>
</reference>
<evidence type="ECO:0000313" key="7">
    <source>
        <dbReference type="Proteomes" id="UP000824120"/>
    </source>
</evidence>
<evidence type="ECO:0000313" key="6">
    <source>
        <dbReference type="EMBL" id="KAG5624699.1"/>
    </source>
</evidence>
<dbReference type="InterPro" id="IPR036188">
    <property type="entry name" value="FAD/NAD-bd_sf"/>
</dbReference>
<dbReference type="FunFam" id="3.50.50.60:FF:000170">
    <property type="entry name" value="Flavin-containing monooxygenase"/>
    <property type="match status" value="3"/>
</dbReference>
<keyword evidence="5" id="KW-0503">Monooxygenase</keyword>
<keyword evidence="4 5" id="KW-0560">Oxidoreductase</keyword>
<name>A0A9J6AK50_SOLCO</name>
<dbReference type="Gene3D" id="3.50.50.60">
    <property type="entry name" value="FAD/NAD(P)-binding domain"/>
    <property type="match status" value="5"/>
</dbReference>
<protein>
    <recommendedName>
        <fullName evidence="5">Flavin-containing monooxygenase</fullName>
        <ecNumber evidence="5">1.-.-.-</ecNumber>
    </recommendedName>
</protein>
<keyword evidence="2 5" id="KW-0285">Flavoprotein</keyword>
<comment type="similarity">
    <text evidence="1 5">Belongs to the FMO family.</text>
</comment>
<dbReference type="InterPro" id="IPR020946">
    <property type="entry name" value="Flavin_mOase-like"/>
</dbReference>
<dbReference type="InterPro" id="IPR050346">
    <property type="entry name" value="FMO-like"/>
</dbReference>
<sequence>MVNCEGRKKEVIAIIGGGISGLLACKYCISKGFDPIVFESESSIGGVWTKTIGSTKLQTPKPVYQFSDFSWPDSVIQVFPDKQMVLEYIESYARHFDLFSHIHFNSKVLSLNFEDGGSGDGEWNLWGGKGKWNVTVQDTRTISPQIQIYQVDFVIVCVGRFSQVPNMPEFPQNKGPEAFEGEVIHSMEYSNMDSSTATNFVKGKQVAVVGFQKSGMDIAMECSTGNGVERPCTVLIRTPHWNLPDYFPWGLNLGYLFLNRFSELMVHKPGEGFLLSLLATILSPLRWAFSKYIESYIKHKHQLAKHGMVPEHSFLNELSSCSVSLVPEGFYERVEEGSIKLIKKAESFGFSKEEVIAIIGAGISGLLACKYCISKGFDPIVFESESSIGGVWTKTIESTKLQTPKPFYQFSDFPWPDSVTEMCPDQKTVLEYIESYASHFDLVRHIKFNSKVLSLSYKDDNSSSINGAGEWNLCKGKWNVTVYQVDFVVVCLGRFSQVPNMPEFRPNNGPEAFEGQVIHSMDYSKMDSKSATNFVKGKQVAVVGFQRSGMDIAMECSTVNGVERPCTVLIRTPHWNLPAEFSPWGLNLGYLYLSRFSELMVHKPGEGLLLSLLATTLSPLRWALSKYVESYIKHKNRLAKYGMVPEHSFLNECSVAVVPEGFYDRVEEGSIKLIKKAECLGFSTEGIMLEVKAETIKSELVILATGFKGIDKLKHIFESTKYQEFIAGSDDSATVPLYRECIHPGIPQVAIIGFSESTATLYTSEIRCRWLAELLDGKFKVPSIKVMEKDIAEWDKYKKRDSYNNYYRKSCIAALHRVYRCLYEMENFNERESRKKEVVAIIGAGISGLLACKYAITKGFDPIVFESESSIGGVWSKTIESTKLQTPKPFYQFSDFPWPDSVTEMFPDHQTVLGYIESYARHFDLFRHIHFNRKVLSLSYEDGEPSLSGDWNDAFSSKGKWIVNVQDTLTLSTQVYQVDFVVVCVGRFSQVPNIPEFPPNKGPEAFEGQVIHSIDYSKMDSTTATNFVKGKQVAVVGFQKSGMDIAMESSTVNGIERPCTVVIRTPHWNVPDYFPWGFPMAKLYLNRFSELTVHKPGEGLLLYLIATILSPLRWGFSKFVESHIKHKLKLSKHGMVPEHSFLKELSTCLISTVPEGFYDRVEEGSIKLVKKAKSFGFTKQGIVVEGQAEPIKSDLVILATGFKGIDKLKHIFESPKYQEFIAGSDDSSLPLYRECIHPRIPQLAIIGFSESIANLFTSEIRCRWLAEFLDGRFKLPNIKVMEEEIAEWDKYKKRYSYNKYYKRSCIGALHIWYNDQLCKDMGWNPKRKNGFWAEWFQPYGPMDYIA</sequence>
<dbReference type="GO" id="GO:0050661">
    <property type="term" value="F:NADP binding"/>
    <property type="evidence" value="ECO:0007669"/>
    <property type="project" value="InterPro"/>
</dbReference>
<dbReference type="Pfam" id="PF00743">
    <property type="entry name" value="FMO-like"/>
    <property type="match status" value="3"/>
</dbReference>
<dbReference type="EMBL" id="JACXVP010000002">
    <property type="protein sequence ID" value="KAG5624699.1"/>
    <property type="molecule type" value="Genomic_DNA"/>
</dbReference>